<organism evidence="1">
    <name type="scientific">Indivirus ILV1</name>
    <dbReference type="NCBI Taxonomy" id="1977633"/>
    <lineage>
        <taxon>Viruses</taxon>
        <taxon>Varidnaviria</taxon>
        <taxon>Bamfordvirae</taxon>
        <taxon>Nucleocytoviricota</taxon>
        <taxon>Megaviricetes</taxon>
        <taxon>Imitervirales</taxon>
        <taxon>Mimiviridae</taxon>
        <taxon>Klosneuvirinae</taxon>
        <taxon>Indivirus</taxon>
    </lineage>
</organism>
<evidence type="ECO:0000313" key="1">
    <source>
        <dbReference type="EMBL" id="ARF09877.1"/>
    </source>
</evidence>
<dbReference type="EMBL" id="KY684088">
    <property type="protein sequence ID" value="ARF09877.1"/>
    <property type="molecule type" value="Genomic_DNA"/>
</dbReference>
<accession>A0A1V0SDT6</accession>
<evidence type="ECO:0008006" key="2">
    <source>
        <dbReference type="Google" id="ProtNLM"/>
    </source>
</evidence>
<feature type="non-terminal residue" evidence="1">
    <location>
        <position position="63"/>
    </location>
</feature>
<sequence>MILPKQERIIAIGDLHGDYNLTLEVLKLANVIDHNNKWIGGNTYVVQIGDQLDNCRPTNKRCD</sequence>
<name>A0A1V0SDT6_9VIRU</name>
<dbReference type="Gene3D" id="3.60.21.10">
    <property type="match status" value="1"/>
</dbReference>
<proteinExistence type="predicted"/>
<dbReference type="PANTHER" id="PTHR47680">
    <property type="entry name" value="SHEWANELLA-LIKE PROTEIN PHOSPHATASE 2"/>
    <property type="match status" value="1"/>
</dbReference>
<gene>
    <name evidence="1" type="ORF">Indivirus_4_49</name>
</gene>
<dbReference type="SUPFAM" id="SSF56300">
    <property type="entry name" value="Metallo-dependent phosphatases"/>
    <property type="match status" value="1"/>
</dbReference>
<protein>
    <recommendedName>
        <fullName evidence="2">Calcineurin-like phosphoesterase domain-containing protein</fullName>
    </recommendedName>
</protein>
<dbReference type="InterPro" id="IPR029052">
    <property type="entry name" value="Metallo-depent_PP-like"/>
</dbReference>
<reference evidence="1" key="1">
    <citation type="journal article" date="2017" name="Science">
        <title>Giant viruses with an expanded complement of translation system components.</title>
        <authorList>
            <person name="Schulz F."/>
            <person name="Yutin N."/>
            <person name="Ivanova N.N."/>
            <person name="Ortega D.R."/>
            <person name="Lee T.K."/>
            <person name="Vierheilig J."/>
            <person name="Daims H."/>
            <person name="Horn M."/>
            <person name="Wagner M."/>
            <person name="Jensen G.J."/>
            <person name="Kyrpides N.C."/>
            <person name="Koonin E.V."/>
            <person name="Woyke T."/>
        </authorList>
    </citation>
    <scope>NUCLEOTIDE SEQUENCE</scope>
    <source>
        <strain evidence="1">ILV1</strain>
    </source>
</reference>
<dbReference type="PANTHER" id="PTHR47680:SF2">
    <property type="entry name" value="SHEWANELLA-LIKE PROTEIN PHOSPHATASE 2"/>
    <property type="match status" value="1"/>
</dbReference>